<sequence length="475" mass="49223">MSARPLTEAMTSTPAPEAPPRTEDPAITRPAGVVETSGAEPVPEAERHGHPRQLLWTWAAPQVGWATAYIGVLAVAAFGLGFTEAVVALVLGAALGAVAHGFLSVDGPRFGVPQMVLGRLSFGHKGNALPSTVNALVAGIGWFAMNTLGGAFALNSLTGLPPLACLLILVALEVVVGYVGHDLVHRFERYALPVLAVIFLLAGVWIFKGAHLGQAGSGGGFGAFLLAFSASFGFTAGWNPCASDYARYLPRTTSARATGWYSGLGLFLSVSVVSVIGAASGTVLAPEGASPTDAFTGQLPGWLAHLTLLAIILGGMAASTLNVYSASVSLASLTARALPRGLDRATLTALTGAVGTIAAWASLDDAGHAFESFLLVIAYWTAPWLGVVLVEQWRRRRTPDTLVARRLSDPRHTNAAGLIALLAGVAVSVPLFSHQEMYVGPLPAHWPGLGDLTCPVGFAVSALLHALLARTPKES</sequence>
<feature type="transmembrane region" description="Helical" evidence="9">
    <location>
        <begin position="219"/>
        <end position="238"/>
    </location>
</feature>
<evidence type="ECO:0000256" key="2">
    <source>
        <dbReference type="ARBA" id="ARBA00008974"/>
    </source>
</evidence>
<dbReference type="InterPro" id="IPR001248">
    <property type="entry name" value="Pur-cyt_permease"/>
</dbReference>
<feature type="transmembrane region" description="Helical" evidence="9">
    <location>
        <begin position="190"/>
        <end position="207"/>
    </location>
</feature>
<evidence type="ECO:0000256" key="5">
    <source>
        <dbReference type="ARBA" id="ARBA00022989"/>
    </source>
</evidence>
<keyword evidence="6 7" id="KW-0472">Membrane</keyword>
<accession>A0ABD5EAA5</accession>
<dbReference type="PIRSF" id="PIRSF002744">
    <property type="entry name" value="Pur-cyt_permease"/>
    <property type="match status" value="1"/>
</dbReference>
<proteinExistence type="inferred from homology"/>
<comment type="caution">
    <text evidence="10">The sequence shown here is derived from an EMBL/GenBank/DDBJ whole genome shotgun (WGS) entry which is preliminary data.</text>
</comment>
<reference evidence="11" key="1">
    <citation type="submission" date="2023-07" db="EMBL/GenBank/DDBJ databases">
        <title>30 novel species of actinomycetes from the DSMZ collection.</title>
        <authorList>
            <person name="Nouioui I."/>
        </authorList>
    </citation>
    <scope>NUCLEOTIDE SEQUENCE [LARGE SCALE GENOMIC DNA]</scope>
    <source>
        <strain evidence="11">DSM 41982</strain>
    </source>
</reference>
<keyword evidence="5 9" id="KW-1133">Transmembrane helix</keyword>
<dbReference type="RefSeq" id="WP_311677384.1">
    <property type="nucleotide sequence ID" value="NZ_JAVRER010000036.1"/>
</dbReference>
<evidence type="ECO:0000256" key="7">
    <source>
        <dbReference type="PIRNR" id="PIRNR002744"/>
    </source>
</evidence>
<evidence type="ECO:0000256" key="9">
    <source>
        <dbReference type="SAM" id="Phobius"/>
    </source>
</evidence>
<organism evidence="10 11">
    <name type="scientific">Streptomyces evansiae</name>
    <dbReference type="NCBI Taxonomy" id="3075535"/>
    <lineage>
        <taxon>Bacteria</taxon>
        <taxon>Bacillati</taxon>
        <taxon>Actinomycetota</taxon>
        <taxon>Actinomycetes</taxon>
        <taxon>Kitasatosporales</taxon>
        <taxon>Streptomycetaceae</taxon>
        <taxon>Streptomyces</taxon>
    </lineage>
</organism>
<dbReference type="GO" id="GO:0016020">
    <property type="term" value="C:membrane"/>
    <property type="evidence" value="ECO:0007669"/>
    <property type="project" value="UniProtKB-SubCell"/>
</dbReference>
<evidence type="ECO:0000256" key="3">
    <source>
        <dbReference type="ARBA" id="ARBA00022448"/>
    </source>
</evidence>
<evidence type="ECO:0000313" key="10">
    <source>
        <dbReference type="EMBL" id="MDT0417998.1"/>
    </source>
</evidence>
<feature type="transmembrane region" description="Helical" evidence="9">
    <location>
        <begin position="369"/>
        <end position="390"/>
    </location>
</feature>
<dbReference type="Proteomes" id="UP001183607">
    <property type="component" value="Unassembled WGS sequence"/>
</dbReference>
<keyword evidence="3 7" id="KW-0813">Transport</keyword>
<evidence type="ECO:0000256" key="1">
    <source>
        <dbReference type="ARBA" id="ARBA00004141"/>
    </source>
</evidence>
<dbReference type="Gene3D" id="1.10.4160.10">
    <property type="entry name" value="Hydantoin permease"/>
    <property type="match status" value="1"/>
</dbReference>
<protein>
    <submittedName>
        <fullName evidence="10">Cytosine permease</fullName>
    </submittedName>
</protein>
<evidence type="ECO:0000256" key="8">
    <source>
        <dbReference type="SAM" id="MobiDB-lite"/>
    </source>
</evidence>
<evidence type="ECO:0000256" key="6">
    <source>
        <dbReference type="ARBA" id="ARBA00023136"/>
    </source>
</evidence>
<dbReference type="EMBL" id="JAVRER010000036">
    <property type="protein sequence ID" value="MDT0417998.1"/>
    <property type="molecule type" value="Genomic_DNA"/>
</dbReference>
<dbReference type="InterPro" id="IPR026030">
    <property type="entry name" value="Pur-cyt_permease_Fcy2/21/22"/>
</dbReference>
<feature type="transmembrane region" description="Helical" evidence="9">
    <location>
        <begin position="157"/>
        <end position="178"/>
    </location>
</feature>
<evidence type="ECO:0000256" key="4">
    <source>
        <dbReference type="ARBA" id="ARBA00022692"/>
    </source>
</evidence>
<name>A0ABD5EAA5_9ACTN</name>
<feature type="region of interest" description="Disordered" evidence="8">
    <location>
        <begin position="1"/>
        <end position="28"/>
    </location>
</feature>
<keyword evidence="4 9" id="KW-0812">Transmembrane</keyword>
<feature type="transmembrane region" description="Helical" evidence="9">
    <location>
        <begin position="126"/>
        <end position="145"/>
    </location>
</feature>
<gene>
    <name evidence="10" type="ORF">RM574_21160</name>
</gene>
<dbReference type="PANTHER" id="PTHR31806:SF1">
    <property type="entry name" value="PURINE-CYTOSINE PERMEASE FCY2-RELATED"/>
    <property type="match status" value="1"/>
</dbReference>
<feature type="transmembrane region" description="Helical" evidence="9">
    <location>
        <begin position="415"/>
        <end position="433"/>
    </location>
</feature>
<dbReference type="Pfam" id="PF02133">
    <property type="entry name" value="Transp_cyt_pur"/>
    <property type="match status" value="1"/>
</dbReference>
<feature type="transmembrane region" description="Helical" evidence="9">
    <location>
        <begin position="259"/>
        <end position="282"/>
    </location>
</feature>
<feature type="transmembrane region" description="Helical" evidence="9">
    <location>
        <begin position="345"/>
        <end position="363"/>
    </location>
</feature>
<dbReference type="PANTHER" id="PTHR31806">
    <property type="entry name" value="PURINE-CYTOSINE PERMEASE FCY2-RELATED"/>
    <property type="match status" value="1"/>
</dbReference>
<feature type="transmembrane region" description="Helical" evidence="9">
    <location>
        <begin position="55"/>
        <end position="79"/>
    </location>
</feature>
<feature type="transmembrane region" description="Helical" evidence="9">
    <location>
        <begin position="445"/>
        <end position="468"/>
    </location>
</feature>
<comment type="similarity">
    <text evidence="2 7">Belongs to the purine-cytosine permease (2.A.39) family.</text>
</comment>
<feature type="transmembrane region" description="Helical" evidence="9">
    <location>
        <begin position="85"/>
        <end position="105"/>
    </location>
</feature>
<comment type="subcellular location">
    <subcellularLocation>
        <location evidence="1">Membrane</location>
        <topology evidence="1">Multi-pass membrane protein</topology>
    </subcellularLocation>
</comment>
<dbReference type="AlphaFoldDB" id="A0ABD5EAA5"/>
<evidence type="ECO:0000313" key="11">
    <source>
        <dbReference type="Proteomes" id="UP001183607"/>
    </source>
</evidence>
<feature type="transmembrane region" description="Helical" evidence="9">
    <location>
        <begin position="302"/>
        <end position="324"/>
    </location>
</feature>